<name>A0A813JY83_POLGL</name>
<protein>
    <submittedName>
        <fullName evidence="1">Uncharacterized protein</fullName>
    </submittedName>
</protein>
<comment type="caution">
    <text evidence="1">The sequence shown here is derived from an EMBL/GenBank/DDBJ whole genome shotgun (WGS) entry which is preliminary data.</text>
</comment>
<sequence length="129" mass="14169">MPHKLTGSLLMGSVHRCAPGCTAASCEHTVPSGVWQAVVTQAVPVHAHPLDWQSRGSSVKDWTFGVTRRAKDLRLHSSAALAQQLHLQQQQQTCRGKTGMPLDVSQTGRWDIVRQIGPSFLRRRPQDAA</sequence>
<reference evidence="1" key="1">
    <citation type="submission" date="2021-02" db="EMBL/GenBank/DDBJ databases">
        <authorList>
            <person name="Dougan E. K."/>
            <person name="Rhodes N."/>
            <person name="Thang M."/>
            <person name="Chan C."/>
        </authorList>
    </citation>
    <scope>NUCLEOTIDE SEQUENCE</scope>
</reference>
<evidence type="ECO:0000313" key="2">
    <source>
        <dbReference type="Proteomes" id="UP000626109"/>
    </source>
</evidence>
<organism evidence="1 2">
    <name type="scientific">Polarella glacialis</name>
    <name type="common">Dinoflagellate</name>
    <dbReference type="NCBI Taxonomy" id="89957"/>
    <lineage>
        <taxon>Eukaryota</taxon>
        <taxon>Sar</taxon>
        <taxon>Alveolata</taxon>
        <taxon>Dinophyceae</taxon>
        <taxon>Suessiales</taxon>
        <taxon>Suessiaceae</taxon>
        <taxon>Polarella</taxon>
    </lineage>
</organism>
<proteinExistence type="predicted"/>
<dbReference type="AlphaFoldDB" id="A0A813JY83"/>
<dbReference type="EMBL" id="CAJNNW010027171">
    <property type="protein sequence ID" value="CAE8689988.1"/>
    <property type="molecule type" value="Genomic_DNA"/>
</dbReference>
<dbReference type="Proteomes" id="UP000626109">
    <property type="component" value="Unassembled WGS sequence"/>
</dbReference>
<evidence type="ECO:0000313" key="1">
    <source>
        <dbReference type="EMBL" id="CAE8689988.1"/>
    </source>
</evidence>
<accession>A0A813JY83</accession>
<gene>
    <name evidence="1" type="ORF">PGLA2088_LOCUS26728</name>
</gene>